<dbReference type="AlphaFoldDB" id="A0A0X3NK01"/>
<protein>
    <submittedName>
        <fullName evidence="1">Uncharacterized protein</fullName>
    </submittedName>
</protein>
<gene>
    <name evidence="1" type="ORF">TR119473</name>
</gene>
<name>A0A0X3NK01_SCHSO</name>
<sequence length="182" mass="21011">MGTSENPCAAPMQCIQFYPPKRSFQITGNVNNGYAAITLIPENSDLPTIAIAMVEGDVWLKDPPHVKFLQTIDLHRDHTDKRILEFDEDIKDIKLHGEIYAFSDLVTYDIMQLLWPYEQTNRQKRMLMRVTGRMENRPQILLLTGGPRGDEKYVFQPKETAGMPMNFAQFFKWPQRSYAGAK</sequence>
<reference evidence="1" key="1">
    <citation type="submission" date="2016-01" db="EMBL/GenBank/DDBJ databases">
        <title>Reference transcriptome for the parasite Schistocephalus solidus: insights into the molecular evolution of parasitism.</title>
        <authorList>
            <person name="Hebert F.O."/>
            <person name="Grambauer S."/>
            <person name="Barber I."/>
            <person name="Landry C.R."/>
            <person name="Aubin-Horth N."/>
        </authorList>
    </citation>
    <scope>NUCLEOTIDE SEQUENCE</scope>
</reference>
<evidence type="ECO:0000313" key="1">
    <source>
        <dbReference type="EMBL" id="JAP39793.1"/>
    </source>
</evidence>
<proteinExistence type="predicted"/>
<dbReference type="EMBL" id="GEEE01023432">
    <property type="protein sequence ID" value="JAP39793.1"/>
    <property type="molecule type" value="Transcribed_RNA"/>
</dbReference>
<accession>A0A0X3NK01</accession>
<organism evidence="1">
    <name type="scientific">Schistocephalus solidus</name>
    <name type="common">Tapeworm</name>
    <dbReference type="NCBI Taxonomy" id="70667"/>
    <lineage>
        <taxon>Eukaryota</taxon>
        <taxon>Metazoa</taxon>
        <taxon>Spiralia</taxon>
        <taxon>Lophotrochozoa</taxon>
        <taxon>Platyhelminthes</taxon>
        <taxon>Cestoda</taxon>
        <taxon>Eucestoda</taxon>
        <taxon>Diphyllobothriidea</taxon>
        <taxon>Diphyllobothriidae</taxon>
        <taxon>Schistocephalus</taxon>
    </lineage>
</organism>